<sequence>MEDLVIGIDLGTTNCCVSLYRNGNSKVLENDSGDRLTPSFVFYTNLGVPTVGKHARQQAESNPENGIYVIKRLIGKKYDEASIQHKLNSLPFQMEFNSSYDPIIVIKQGNQIIKKSPQELCSIILQKLKNDVEKKMGVEVNKVIITVPAYFNVLQREATLAAAQSAGFTVLKLLNEPTAAALTYYNEKDTSETNYSLVYDLGGGTFDVAILKRKGHDIEIICVNGDTNLGGQDIDNLLIDYISDKLRKSYNFEAKEKDEHCILRNKCEEAKKSLSFFEEITITLIGLVENQRKVEIHLKREELETIADDLFQRTIQIVDECVKTSKIPKNSIDEVILSGGSTRIPKIQTVLSDYFEKKKLNTFVNPDECVAEGAAIQAAMVSKNPEQSITKIQMSEVIPLSIGTGDQVGRMRFLINRNTPIPAFGTVTLNTAKRNQTSALINVYEGERTNVQDNRFLGKMTIENLTPAPPRHCTVNISVNVDENGILRVSAQEVKQHGENSKEIKINYVRGNRSQGEIKNTLTDAEECKDKDECFIRFAEKKRYLINYCESYLYNLIAKNIIDKYRNIYESCKETKKKVKLLNLEEENVIEKLIINTRMQCEEIAKEHNFEFMPKSINVTTDLSDDFLRNLNLNN</sequence>
<dbReference type="Proteomes" id="UP001168821">
    <property type="component" value="Unassembled WGS sequence"/>
</dbReference>
<dbReference type="InterPro" id="IPR018181">
    <property type="entry name" value="Heat_shock_70_CS"/>
</dbReference>
<evidence type="ECO:0000313" key="7">
    <source>
        <dbReference type="Proteomes" id="UP001168821"/>
    </source>
</evidence>
<dbReference type="FunFam" id="3.30.420.40:FF:000046">
    <property type="entry name" value="Chaperone protein HscA"/>
    <property type="match status" value="1"/>
</dbReference>
<dbReference type="SUPFAM" id="SSF53067">
    <property type="entry name" value="Actin-like ATPase domain"/>
    <property type="match status" value="2"/>
</dbReference>
<dbReference type="InterPro" id="IPR029047">
    <property type="entry name" value="HSP70_peptide-bd_sf"/>
</dbReference>
<dbReference type="Gene3D" id="2.60.34.10">
    <property type="entry name" value="Substrate Binding Domain Of DNAk, Chain A, domain 1"/>
    <property type="match status" value="1"/>
</dbReference>
<dbReference type="Pfam" id="PF00012">
    <property type="entry name" value="HSP70"/>
    <property type="match status" value="1"/>
</dbReference>
<accession>A0AA38HM94</accession>
<dbReference type="PROSITE" id="PS01036">
    <property type="entry name" value="HSP70_3"/>
    <property type="match status" value="1"/>
</dbReference>
<reference evidence="6" key="1">
    <citation type="journal article" date="2023" name="G3 (Bethesda)">
        <title>Whole genome assemblies of Zophobas morio and Tenebrio molitor.</title>
        <authorList>
            <person name="Kaur S."/>
            <person name="Stinson S.A."/>
            <person name="diCenzo G.C."/>
        </authorList>
    </citation>
    <scope>NUCLEOTIDE SEQUENCE</scope>
    <source>
        <strain evidence="6">QUZm001</strain>
    </source>
</reference>
<evidence type="ECO:0000256" key="5">
    <source>
        <dbReference type="RuleBase" id="RU003322"/>
    </source>
</evidence>
<keyword evidence="4" id="KW-0143">Chaperone</keyword>
<dbReference type="PROSITE" id="PS00297">
    <property type="entry name" value="HSP70_1"/>
    <property type="match status" value="1"/>
</dbReference>
<name>A0AA38HM94_9CUCU</name>
<evidence type="ECO:0000256" key="2">
    <source>
        <dbReference type="ARBA" id="ARBA00022741"/>
    </source>
</evidence>
<comment type="caution">
    <text evidence="6">The sequence shown here is derived from an EMBL/GenBank/DDBJ whole genome shotgun (WGS) entry which is preliminary data.</text>
</comment>
<dbReference type="EMBL" id="JALNTZ010000012">
    <property type="protein sequence ID" value="KAJ3639177.1"/>
    <property type="molecule type" value="Genomic_DNA"/>
</dbReference>
<dbReference type="FunFam" id="3.90.640.10:FF:000003">
    <property type="entry name" value="Molecular chaperone DnaK"/>
    <property type="match status" value="1"/>
</dbReference>
<gene>
    <name evidence="6" type="ORF">Zmor_004047</name>
</gene>
<evidence type="ECO:0000256" key="4">
    <source>
        <dbReference type="ARBA" id="ARBA00023186"/>
    </source>
</evidence>
<dbReference type="Gene3D" id="3.30.420.40">
    <property type="match status" value="2"/>
</dbReference>
<dbReference type="GO" id="GO:0005524">
    <property type="term" value="F:ATP binding"/>
    <property type="evidence" value="ECO:0007669"/>
    <property type="project" value="UniProtKB-KW"/>
</dbReference>
<keyword evidence="7" id="KW-1185">Reference proteome</keyword>
<keyword evidence="2 5" id="KW-0547">Nucleotide-binding</keyword>
<dbReference type="PRINTS" id="PR00301">
    <property type="entry name" value="HEATSHOCK70"/>
</dbReference>
<dbReference type="Gene3D" id="3.90.640.10">
    <property type="entry name" value="Actin, Chain A, domain 4"/>
    <property type="match status" value="1"/>
</dbReference>
<dbReference type="InterPro" id="IPR013126">
    <property type="entry name" value="Hsp_70_fam"/>
</dbReference>
<evidence type="ECO:0000313" key="6">
    <source>
        <dbReference type="EMBL" id="KAJ3639177.1"/>
    </source>
</evidence>
<dbReference type="PANTHER" id="PTHR19375">
    <property type="entry name" value="HEAT SHOCK PROTEIN 70KDA"/>
    <property type="match status" value="1"/>
</dbReference>
<dbReference type="SUPFAM" id="SSF100920">
    <property type="entry name" value="Heat shock protein 70kD (HSP70), peptide-binding domain"/>
    <property type="match status" value="1"/>
</dbReference>
<dbReference type="InterPro" id="IPR043129">
    <property type="entry name" value="ATPase_NBD"/>
</dbReference>
<dbReference type="AlphaFoldDB" id="A0AA38HM94"/>
<evidence type="ECO:0008006" key="8">
    <source>
        <dbReference type="Google" id="ProtNLM"/>
    </source>
</evidence>
<dbReference type="CDD" id="cd24028">
    <property type="entry name" value="ASKHA_NBD_HSP70_HSPA1-like"/>
    <property type="match status" value="1"/>
</dbReference>
<protein>
    <recommendedName>
        <fullName evidence="8">Heat shock protein 70</fullName>
    </recommendedName>
</protein>
<proteinExistence type="inferred from homology"/>
<organism evidence="6 7">
    <name type="scientific">Zophobas morio</name>
    <dbReference type="NCBI Taxonomy" id="2755281"/>
    <lineage>
        <taxon>Eukaryota</taxon>
        <taxon>Metazoa</taxon>
        <taxon>Ecdysozoa</taxon>
        <taxon>Arthropoda</taxon>
        <taxon>Hexapoda</taxon>
        <taxon>Insecta</taxon>
        <taxon>Pterygota</taxon>
        <taxon>Neoptera</taxon>
        <taxon>Endopterygota</taxon>
        <taxon>Coleoptera</taxon>
        <taxon>Polyphaga</taxon>
        <taxon>Cucujiformia</taxon>
        <taxon>Tenebrionidae</taxon>
        <taxon>Zophobas</taxon>
    </lineage>
</organism>
<evidence type="ECO:0000256" key="1">
    <source>
        <dbReference type="ARBA" id="ARBA00007381"/>
    </source>
</evidence>
<comment type="similarity">
    <text evidence="1 5">Belongs to the heat shock protein 70 family.</text>
</comment>
<dbReference type="GO" id="GO:0140662">
    <property type="term" value="F:ATP-dependent protein folding chaperone"/>
    <property type="evidence" value="ECO:0007669"/>
    <property type="project" value="InterPro"/>
</dbReference>
<keyword evidence="3 5" id="KW-0067">ATP-binding</keyword>
<evidence type="ECO:0000256" key="3">
    <source>
        <dbReference type="ARBA" id="ARBA00022840"/>
    </source>
</evidence>